<proteinExistence type="predicted"/>
<keyword evidence="5" id="KW-1185">Reference proteome</keyword>
<reference evidence="4 5" key="1">
    <citation type="submission" date="2023-07" db="EMBL/GenBank/DDBJ databases">
        <title>Sorghum-associated microbial communities from plants grown in Nebraska, USA.</title>
        <authorList>
            <person name="Schachtman D."/>
        </authorList>
    </citation>
    <scope>NUCLEOTIDE SEQUENCE [LARGE SCALE GENOMIC DNA]</scope>
    <source>
        <strain evidence="4 5">BE167</strain>
    </source>
</reference>
<feature type="domain" description="GFO/IDH/MocA-like oxidoreductase" evidence="3">
    <location>
        <begin position="70"/>
        <end position="141"/>
    </location>
</feature>
<evidence type="ECO:0000313" key="4">
    <source>
        <dbReference type="EMBL" id="MDR7083376.1"/>
    </source>
</evidence>
<dbReference type="Pfam" id="PF22725">
    <property type="entry name" value="GFO_IDH_MocA_C3"/>
    <property type="match status" value="1"/>
</dbReference>
<sequence>MGIWLILPRCRNADHLRAVHTVWRSDSRLVCGSGRDQPDFPPMSSSGNWTAENNASDVRNLRGYFPRHDQHDFDMARAFLGDFVEVSATGQRWNDSISDFAGAAVTLTAASGAVATSINSGHCASGDDQRLEAFGELGSLEVPRISEPRPCGTTVPSCRMKLPHTYRSSRTDMHVGTRSSSTILFSSLERDVGPSPTIQDGRSAVVQVVAGGSHCRAVPAVRHDDVAGSHFSGDLDGTLGTQRSQPPARP</sequence>
<evidence type="ECO:0000313" key="5">
    <source>
        <dbReference type="Proteomes" id="UP001252243"/>
    </source>
</evidence>
<comment type="caution">
    <text evidence="4">The sequence shown here is derived from an EMBL/GenBank/DDBJ whole genome shotgun (WGS) entry which is preliminary data.</text>
</comment>
<feature type="region of interest" description="Disordered" evidence="2">
    <location>
        <begin position="228"/>
        <end position="250"/>
    </location>
</feature>
<evidence type="ECO:0000256" key="1">
    <source>
        <dbReference type="ARBA" id="ARBA00023027"/>
    </source>
</evidence>
<dbReference type="Proteomes" id="UP001252243">
    <property type="component" value="Unassembled WGS sequence"/>
</dbReference>
<accession>A0ABU1UDW9</accession>
<organism evidence="4 5">
    <name type="scientific">Arthrobacter ginsengisoli</name>
    <dbReference type="NCBI Taxonomy" id="1356565"/>
    <lineage>
        <taxon>Bacteria</taxon>
        <taxon>Bacillati</taxon>
        <taxon>Actinomycetota</taxon>
        <taxon>Actinomycetes</taxon>
        <taxon>Micrococcales</taxon>
        <taxon>Micrococcaceae</taxon>
        <taxon>Arthrobacter</taxon>
    </lineage>
</organism>
<dbReference type="InterPro" id="IPR055170">
    <property type="entry name" value="GFO_IDH_MocA-like_dom"/>
</dbReference>
<name>A0ABU1UDW9_9MICC</name>
<dbReference type="EMBL" id="JAVDVQ010000010">
    <property type="protein sequence ID" value="MDR7083376.1"/>
    <property type="molecule type" value="Genomic_DNA"/>
</dbReference>
<keyword evidence="1" id="KW-0520">NAD</keyword>
<evidence type="ECO:0000259" key="3">
    <source>
        <dbReference type="Pfam" id="PF22725"/>
    </source>
</evidence>
<dbReference type="Gene3D" id="3.30.360.10">
    <property type="entry name" value="Dihydrodipicolinate Reductase, domain 2"/>
    <property type="match status" value="1"/>
</dbReference>
<evidence type="ECO:0000256" key="2">
    <source>
        <dbReference type="SAM" id="MobiDB-lite"/>
    </source>
</evidence>
<protein>
    <recommendedName>
        <fullName evidence="3">GFO/IDH/MocA-like oxidoreductase domain-containing protein</fullName>
    </recommendedName>
</protein>
<dbReference type="SUPFAM" id="SSF55347">
    <property type="entry name" value="Glyceraldehyde-3-phosphate dehydrogenase-like, C-terminal domain"/>
    <property type="match status" value="1"/>
</dbReference>
<feature type="compositionally biased region" description="Polar residues" evidence="2">
    <location>
        <begin position="239"/>
        <end position="250"/>
    </location>
</feature>
<gene>
    <name evidence="4" type="ORF">J2X01_002670</name>
</gene>